<evidence type="ECO:0000256" key="6">
    <source>
        <dbReference type="ARBA" id="ARBA00022692"/>
    </source>
</evidence>
<organism evidence="11 12">
    <name type="scientific">Geranomyces variabilis</name>
    <dbReference type="NCBI Taxonomy" id="109894"/>
    <lineage>
        <taxon>Eukaryota</taxon>
        <taxon>Fungi</taxon>
        <taxon>Fungi incertae sedis</taxon>
        <taxon>Chytridiomycota</taxon>
        <taxon>Chytridiomycota incertae sedis</taxon>
        <taxon>Chytridiomycetes</taxon>
        <taxon>Spizellomycetales</taxon>
        <taxon>Powellomycetaceae</taxon>
        <taxon>Geranomyces</taxon>
    </lineage>
</organism>
<evidence type="ECO:0000313" key="11">
    <source>
        <dbReference type="EMBL" id="KAJ3175239.1"/>
    </source>
</evidence>
<feature type="transmembrane region" description="Helical" evidence="10">
    <location>
        <begin position="223"/>
        <end position="242"/>
    </location>
</feature>
<feature type="transmembrane region" description="Helical" evidence="10">
    <location>
        <begin position="164"/>
        <end position="184"/>
    </location>
</feature>
<dbReference type="Proteomes" id="UP001212152">
    <property type="component" value="Unassembled WGS sequence"/>
</dbReference>
<evidence type="ECO:0000256" key="2">
    <source>
        <dbReference type="ARBA" id="ARBA00004922"/>
    </source>
</evidence>
<dbReference type="Pfam" id="PF03155">
    <property type="entry name" value="Alg6_Alg8"/>
    <property type="match status" value="1"/>
</dbReference>
<evidence type="ECO:0000256" key="5">
    <source>
        <dbReference type="ARBA" id="ARBA00022679"/>
    </source>
</evidence>
<dbReference type="EC" id="2.4.1.-" evidence="10"/>
<comment type="similarity">
    <text evidence="3 10">Belongs to the ALG6/ALG8 glucosyltransferase family.</text>
</comment>
<dbReference type="GO" id="GO:0005789">
    <property type="term" value="C:endoplasmic reticulum membrane"/>
    <property type="evidence" value="ECO:0007669"/>
    <property type="project" value="UniProtKB-SubCell"/>
</dbReference>
<feature type="transmembrane region" description="Helical" evidence="10">
    <location>
        <begin position="462"/>
        <end position="481"/>
    </location>
</feature>
<keyword evidence="5 10" id="KW-0808">Transferase</keyword>
<name>A0AAD5TH38_9FUNG</name>
<accession>A0AAD5TH38</accession>
<keyword evidence="8 10" id="KW-1133">Transmembrane helix</keyword>
<feature type="transmembrane region" description="Helical" evidence="10">
    <location>
        <begin position="248"/>
        <end position="266"/>
    </location>
</feature>
<dbReference type="InterPro" id="IPR004856">
    <property type="entry name" value="Glyco_trans_ALG6/ALG8"/>
</dbReference>
<evidence type="ECO:0000256" key="4">
    <source>
        <dbReference type="ARBA" id="ARBA00022676"/>
    </source>
</evidence>
<keyword evidence="9 10" id="KW-0472">Membrane</keyword>
<evidence type="ECO:0000256" key="7">
    <source>
        <dbReference type="ARBA" id="ARBA00022824"/>
    </source>
</evidence>
<feature type="transmembrane region" description="Helical" evidence="10">
    <location>
        <begin position="340"/>
        <end position="358"/>
    </location>
</feature>
<comment type="subcellular location">
    <subcellularLocation>
        <location evidence="1 10">Endoplasmic reticulum membrane</location>
        <topology evidence="1 10">Multi-pass membrane protein</topology>
    </subcellularLocation>
</comment>
<keyword evidence="12" id="KW-1185">Reference proteome</keyword>
<comment type="caution">
    <text evidence="11">The sequence shown here is derived from an EMBL/GenBank/DDBJ whole genome shotgun (WGS) entry which is preliminary data.</text>
</comment>
<sequence>MPSSVTQPAYGPVGAWFNFLLSTNGGHLALLSTYLFAAFVRWTTALNGYSGAGIPPLHGDFEAQRHWMEITTALPRKEWYRYDLKYWGLDYPLLTAYHSWLMGRVGEMINPAWMSLDASRGFESEGLKTFMRLTALVTEWTIYVPAVVLFANRWVGHGARVKKNVLIFLILLQPGLTIIDHGHFQYNSAMLGFTLWTVVALITGHHLLASVFFVMALNFKQMALFYAIPVFTYLLGTCWQSRRGLQLFVKLGAVVVSTFAIIFVIYSTNSSDILQVFQRVFPVERGLYEDKVANVWCAISVLVKLRQVFEMQSLVYLSLTATLLASLPSSIQVFRDPRPLPLLYALLNVSLAFFLFAFQVHEKSILLPALPATLLILDDTFVAAFFNTVALYSMLPLLIKDDLLLPYVLLGALWLAITAFSWSEAPKLQRVFASASYIVIAALHILQATVPPPARYPDLYTLANVLVSTALFVLMAVYFNYRQFQITPLTTTLSAGKLKKR</sequence>
<feature type="transmembrane region" description="Helical" evidence="10">
    <location>
        <begin position="365"/>
        <end position="392"/>
    </location>
</feature>
<feature type="transmembrane region" description="Helical" evidence="10">
    <location>
        <begin position="314"/>
        <end position="334"/>
    </location>
</feature>
<dbReference type="GO" id="GO:0042281">
    <property type="term" value="F:dolichyl pyrophosphate Man9GlcNAc2 alpha-1,3-glucosyltransferase activity"/>
    <property type="evidence" value="ECO:0007669"/>
    <property type="project" value="TreeGrafter"/>
</dbReference>
<dbReference type="PANTHER" id="PTHR12413:SF1">
    <property type="entry name" value="DOLICHYL PYROPHOSPHATE MAN9GLCNAC2 ALPHA-1,3-GLUCOSYLTRANSFERASE"/>
    <property type="match status" value="1"/>
</dbReference>
<evidence type="ECO:0000256" key="8">
    <source>
        <dbReference type="ARBA" id="ARBA00022989"/>
    </source>
</evidence>
<proteinExistence type="inferred from homology"/>
<feature type="transmembrane region" description="Helical" evidence="10">
    <location>
        <begin position="190"/>
        <end position="216"/>
    </location>
</feature>
<feature type="transmembrane region" description="Helical" evidence="10">
    <location>
        <begin position="404"/>
        <end position="422"/>
    </location>
</feature>
<protein>
    <recommendedName>
        <fullName evidence="10">Alpha-1,3-glucosyltransferase</fullName>
        <ecNumber evidence="10">2.4.1.-</ecNumber>
    </recommendedName>
</protein>
<keyword evidence="4 10" id="KW-0328">Glycosyltransferase</keyword>
<dbReference type="EMBL" id="JADGJQ010000054">
    <property type="protein sequence ID" value="KAJ3175239.1"/>
    <property type="molecule type" value="Genomic_DNA"/>
</dbReference>
<evidence type="ECO:0000313" key="12">
    <source>
        <dbReference type="Proteomes" id="UP001212152"/>
    </source>
</evidence>
<evidence type="ECO:0000256" key="9">
    <source>
        <dbReference type="ARBA" id="ARBA00023136"/>
    </source>
</evidence>
<dbReference type="AlphaFoldDB" id="A0AAD5TH38"/>
<evidence type="ECO:0000256" key="10">
    <source>
        <dbReference type="RuleBase" id="RU363110"/>
    </source>
</evidence>
<comment type="pathway">
    <text evidence="2 10">Protein modification; protein glycosylation.</text>
</comment>
<dbReference type="PANTHER" id="PTHR12413">
    <property type="entry name" value="DOLICHYL GLYCOSYLTRANSFERASE"/>
    <property type="match status" value="1"/>
</dbReference>
<reference evidence="11" key="1">
    <citation type="submission" date="2020-05" db="EMBL/GenBank/DDBJ databases">
        <title>Phylogenomic resolution of chytrid fungi.</title>
        <authorList>
            <person name="Stajich J.E."/>
            <person name="Amses K."/>
            <person name="Simmons R."/>
            <person name="Seto K."/>
            <person name="Myers J."/>
            <person name="Bonds A."/>
            <person name="Quandt C.A."/>
            <person name="Barry K."/>
            <person name="Liu P."/>
            <person name="Grigoriev I."/>
            <person name="Longcore J.E."/>
            <person name="James T.Y."/>
        </authorList>
    </citation>
    <scope>NUCLEOTIDE SEQUENCE</scope>
    <source>
        <strain evidence="11">JEL0379</strain>
    </source>
</reference>
<evidence type="ECO:0000256" key="3">
    <source>
        <dbReference type="ARBA" id="ARBA00008715"/>
    </source>
</evidence>
<evidence type="ECO:0000256" key="1">
    <source>
        <dbReference type="ARBA" id="ARBA00004477"/>
    </source>
</evidence>
<keyword evidence="6 10" id="KW-0812">Transmembrane</keyword>
<gene>
    <name evidence="11" type="primary">ALG6</name>
    <name evidence="11" type="ORF">HDU87_006321</name>
</gene>
<keyword evidence="7 10" id="KW-0256">Endoplasmic reticulum</keyword>
<feature type="transmembrane region" description="Helical" evidence="10">
    <location>
        <begin position="431"/>
        <end position="450"/>
    </location>
</feature>